<comment type="caution">
    <text evidence="1">The sequence shown here is derived from an EMBL/GenBank/DDBJ whole genome shotgun (WGS) entry which is preliminary data.</text>
</comment>
<proteinExistence type="predicted"/>
<name>A0A3R7P159_9TRYP</name>
<reference evidence="1 2" key="1">
    <citation type="journal article" date="2018" name="BMC Genomics">
        <title>Genomic comparison of Trypanosoma conorhini and Trypanosoma rangeli to Trypanosoma cruzi strains of high and low virulence.</title>
        <authorList>
            <person name="Bradwell K.R."/>
            <person name="Koparde V.N."/>
            <person name="Matveyev A.V."/>
            <person name="Serrano M.G."/>
            <person name="Alves J.M."/>
            <person name="Parikh H."/>
            <person name="Huang B."/>
            <person name="Lee V."/>
            <person name="Espinosa-Alvarez O."/>
            <person name="Ortiz P.A."/>
            <person name="Costa-Martins A.G."/>
            <person name="Teixeira M.M."/>
            <person name="Buck G.A."/>
        </authorList>
    </citation>
    <scope>NUCLEOTIDE SEQUENCE [LARGE SCALE GENOMIC DNA]</scope>
    <source>
        <strain evidence="1 2">025E</strain>
    </source>
</reference>
<dbReference type="AlphaFoldDB" id="A0A3R7P159"/>
<dbReference type="EMBL" id="MKKU01000013">
    <property type="protein sequence ID" value="RNF27189.1"/>
    <property type="molecule type" value="Genomic_DNA"/>
</dbReference>
<keyword evidence="2" id="KW-1185">Reference proteome</keyword>
<dbReference type="RefSeq" id="XP_029232395.1">
    <property type="nucleotide sequence ID" value="XM_029367503.1"/>
</dbReference>
<gene>
    <name evidence="1" type="ORF">Tco025E_00563</name>
</gene>
<protein>
    <submittedName>
        <fullName evidence="1">Uncharacterized protein</fullName>
    </submittedName>
</protein>
<dbReference type="OrthoDB" id="239418at2759"/>
<sequence>MQRVGCGLLRPRQGCSRPAVLHCSLAAISTGVFDHLPYQHRRQHAFNTLPLHDANRFGGRTAYLREIGPVNIKKSGRRFKKDLRTVQFNVDVWCAQQTLRKRWKQRDWEVVEVPFRLAPAEQRRVIPEMYTDVPQMTDPERHDFSNIRSKVYDREELQGVLFGAAGPPPYPPLQRIDKQAMTLEKFL</sequence>
<organism evidence="1 2">
    <name type="scientific">Trypanosoma conorhini</name>
    <dbReference type="NCBI Taxonomy" id="83891"/>
    <lineage>
        <taxon>Eukaryota</taxon>
        <taxon>Discoba</taxon>
        <taxon>Euglenozoa</taxon>
        <taxon>Kinetoplastea</taxon>
        <taxon>Metakinetoplastina</taxon>
        <taxon>Trypanosomatida</taxon>
        <taxon>Trypanosomatidae</taxon>
        <taxon>Trypanosoma</taxon>
    </lineage>
</organism>
<accession>A0A3R7P159</accession>
<dbReference type="GeneID" id="40314174"/>
<evidence type="ECO:0000313" key="1">
    <source>
        <dbReference type="EMBL" id="RNF27189.1"/>
    </source>
</evidence>
<dbReference type="Proteomes" id="UP000284403">
    <property type="component" value="Unassembled WGS sequence"/>
</dbReference>
<evidence type="ECO:0000313" key="2">
    <source>
        <dbReference type="Proteomes" id="UP000284403"/>
    </source>
</evidence>